<sequence length="597" mass="67887">MSKIGALLEHEYALLSGVRVDVRFLQFELGSIRAAIHHYECLSENERNPEMRDWVDLFTIRVGAAARIRGNPSFRSQWWFRSTARKMATLPTRRAISSELHTLKVGVIDLTEQRRRHKIDVTLPAKAKHGDVVDPRLSALNQDIDRLVGLARPVEEVTKMVTESGDKSDLKTVSIVGMAGSGKTTLAYAVYMRLREENCFQCHAFVSVGQNLEVKKTLMDMLSMLADGPRVRLDVNIKKVHLIGRLREILEKKRYLIVVDDLWTEECCQIIKCCFPENSLGSRIITTTRKAALAAECSSSSSDCIYNIGLLSEVDSKKLAFDSWERFNGSNWFSLSHPGGEVMKRIFNLSYNDLTPHLSTCLLHLSIFPQNYEVEIDRLVRRWIAELYIVGARDRDVESIARSYLNELICRNMVQLSHLMHDDAPRCCKLHPVTHDFIVIKSMEENFGTVLNDQNPVLGLNPVRRLSIQSSKQDRYLMRNDSVNLCFFFKPNTICLVDRVRSVTVFGQSSSTPAPRLNLTDLSLVRVLDLEGWDGPVCLDGINNQPLLRYLSVRGTDISELLAIIWELRSLETPEPGDTHTLCQPSKHFNSTKVPFR</sequence>
<dbReference type="Pfam" id="PF00931">
    <property type="entry name" value="NB-ARC"/>
    <property type="match status" value="1"/>
</dbReference>
<dbReference type="FunFam" id="1.10.10.10:FF:000322">
    <property type="entry name" value="Probable disease resistance protein At1g63360"/>
    <property type="match status" value="1"/>
</dbReference>
<dbReference type="PRINTS" id="PR00364">
    <property type="entry name" value="DISEASERSIST"/>
</dbReference>
<dbReference type="EMBL" id="CM009756">
    <property type="protein sequence ID" value="PUZ45461.1"/>
    <property type="molecule type" value="Genomic_DNA"/>
</dbReference>
<dbReference type="GO" id="GO:0009626">
    <property type="term" value="P:plant-type hypersensitive response"/>
    <property type="evidence" value="ECO:0007669"/>
    <property type="project" value="UniProtKB-ARBA"/>
</dbReference>
<dbReference type="AlphaFoldDB" id="A0A2T7CQ65"/>
<dbReference type="OrthoDB" id="690296at2759"/>
<dbReference type="Gene3D" id="1.20.5.4130">
    <property type="match status" value="1"/>
</dbReference>
<proteinExistence type="inferred from homology"/>
<dbReference type="InterPro" id="IPR036388">
    <property type="entry name" value="WH-like_DNA-bd_sf"/>
</dbReference>
<organism evidence="9 10">
    <name type="scientific">Panicum hallii var. hallii</name>
    <dbReference type="NCBI Taxonomy" id="1504633"/>
    <lineage>
        <taxon>Eukaryota</taxon>
        <taxon>Viridiplantae</taxon>
        <taxon>Streptophyta</taxon>
        <taxon>Embryophyta</taxon>
        <taxon>Tracheophyta</taxon>
        <taxon>Spermatophyta</taxon>
        <taxon>Magnoliopsida</taxon>
        <taxon>Liliopsida</taxon>
        <taxon>Poales</taxon>
        <taxon>Poaceae</taxon>
        <taxon>PACMAD clade</taxon>
        <taxon>Panicoideae</taxon>
        <taxon>Panicodae</taxon>
        <taxon>Paniceae</taxon>
        <taxon>Panicinae</taxon>
        <taxon>Panicum</taxon>
        <taxon>Panicum sect. Panicum</taxon>
    </lineage>
</organism>
<evidence type="ECO:0008006" key="11">
    <source>
        <dbReference type="Google" id="ProtNLM"/>
    </source>
</evidence>
<accession>A0A2T7CQ65</accession>
<comment type="similarity">
    <text evidence="1">Belongs to the disease resistance NB-LRR family.</text>
</comment>
<protein>
    <recommendedName>
        <fullName evidence="11">NB-ARC domain-containing protein</fullName>
    </recommendedName>
</protein>
<dbReference type="InterPro" id="IPR002182">
    <property type="entry name" value="NB-ARC"/>
</dbReference>
<dbReference type="Pfam" id="PF18052">
    <property type="entry name" value="Rx_N"/>
    <property type="match status" value="1"/>
</dbReference>
<dbReference type="GO" id="GO:0043531">
    <property type="term" value="F:ADP binding"/>
    <property type="evidence" value="ECO:0007669"/>
    <property type="project" value="InterPro"/>
</dbReference>
<gene>
    <name evidence="9" type="ORF">GQ55_8G225100</name>
</gene>
<dbReference type="InterPro" id="IPR044974">
    <property type="entry name" value="Disease_R_plants"/>
</dbReference>
<evidence type="ECO:0000313" key="9">
    <source>
        <dbReference type="EMBL" id="PUZ45461.1"/>
    </source>
</evidence>
<keyword evidence="5" id="KW-0611">Plant defense</keyword>
<dbReference type="InterPro" id="IPR041118">
    <property type="entry name" value="Rx_N"/>
</dbReference>
<keyword evidence="10" id="KW-1185">Reference proteome</keyword>
<evidence type="ECO:0000256" key="2">
    <source>
        <dbReference type="ARBA" id="ARBA00022614"/>
    </source>
</evidence>
<keyword evidence="4" id="KW-0547">Nucleotide-binding</keyword>
<evidence type="ECO:0000256" key="5">
    <source>
        <dbReference type="ARBA" id="ARBA00022821"/>
    </source>
</evidence>
<evidence type="ECO:0000259" key="6">
    <source>
        <dbReference type="Pfam" id="PF00931"/>
    </source>
</evidence>
<feature type="domain" description="Disease resistance N-terminal" evidence="7">
    <location>
        <begin position="2"/>
        <end position="56"/>
    </location>
</feature>
<evidence type="ECO:0000256" key="1">
    <source>
        <dbReference type="ARBA" id="ARBA00008894"/>
    </source>
</evidence>
<dbReference type="PANTHER" id="PTHR23155">
    <property type="entry name" value="DISEASE RESISTANCE PROTEIN RP"/>
    <property type="match status" value="1"/>
</dbReference>
<dbReference type="InterPro" id="IPR058922">
    <property type="entry name" value="WHD_DRP"/>
</dbReference>
<feature type="domain" description="NB-ARC" evidence="6">
    <location>
        <begin position="154"/>
        <end position="302"/>
    </location>
</feature>
<name>A0A2T7CQ65_9POAL</name>
<reference evidence="9 10" key="1">
    <citation type="submission" date="2018-04" db="EMBL/GenBank/DDBJ databases">
        <title>WGS assembly of Panicum hallii var. hallii HAL2.</title>
        <authorList>
            <person name="Lovell J."/>
            <person name="Jenkins J."/>
            <person name="Lowry D."/>
            <person name="Mamidi S."/>
            <person name="Sreedasyam A."/>
            <person name="Weng X."/>
            <person name="Barry K."/>
            <person name="Bonette J."/>
            <person name="Campitelli B."/>
            <person name="Daum C."/>
            <person name="Gordon S."/>
            <person name="Gould B."/>
            <person name="Lipzen A."/>
            <person name="MacQueen A."/>
            <person name="Palacio-Mejia J."/>
            <person name="Plott C."/>
            <person name="Shakirov E."/>
            <person name="Shu S."/>
            <person name="Yoshinaga Y."/>
            <person name="Zane M."/>
            <person name="Rokhsar D."/>
            <person name="Grimwood J."/>
            <person name="Schmutz J."/>
            <person name="Juenger T."/>
        </authorList>
    </citation>
    <scope>NUCLEOTIDE SEQUENCE [LARGE SCALE GENOMIC DNA]</scope>
    <source>
        <strain evidence="10">cv. HAL2</strain>
    </source>
</reference>
<evidence type="ECO:0000259" key="8">
    <source>
        <dbReference type="Pfam" id="PF23559"/>
    </source>
</evidence>
<evidence type="ECO:0000313" key="10">
    <source>
        <dbReference type="Proteomes" id="UP000244336"/>
    </source>
</evidence>
<evidence type="ECO:0000256" key="3">
    <source>
        <dbReference type="ARBA" id="ARBA00022737"/>
    </source>
</evidence>
<dbReference type="PANTHER" id="PTHR23155:SF1235">
    <property type="entry name" value="OS01G0335700 PROTEIN"/>
    <property type="match status" value="1"/>
</dbReference>
<dbReference type="GO" id="GO:0002758">
    <property type="term" value="P:innate immune response-activating signaling pathway"/>
    <property type="evidence" value="ECO:0007669"/>
    <property type="project" value="UniProtKB-ARBA"/>
</dbReference>
<keyword evidence="3" id="KW-0677">Repeat</keyword>
<feature type="domain" description="Disease resistance protein winged helix" evidence="8">
    <location>
        <begin position="367"/>
        <end position="438"/>
    </location>
</feature>
<dbReference type="Proteomes" id="UP000244336">
    <property type="component" value="Chromosome 8"/>
</dbReference>
<evidence type="ECO:0000256" key="4">
    <source>
        <dbReference type="ARBA" id="ARBA00022741"/>
    </source>
</evidence>
<dbReference type="Pfam" id="PF23559">
    <property type="entry name" value="WHD_DRP"/>
    <property type="match status" value="1"/>
</dbReference>
<dbReference type="SUPFAM" id="SSF52540">
    <property type="entry name" value="P-loop containing nucleoside triphosphate hydrolases"/>
    <property type="match status" value="1"/>
</dbReference>
<dbReference type="Gene3D" id="1.10.10.10">
    <property type="entry name" value="Winged helix-like DNA-binding domain superfamily/Winged helix DNA-binding domain"/>
    <property type="match status" value="1"/>
</dbReference>
<evidence type="ECO:0000259" key="7">
    <source>
        <dbReference type="Pfam" id="PF18052"/>
    </source>
</evidence>
<dbReference type="Gramene" id="PUZ45461">
    <property type="protein sequence ID" value="PUZ45461"/>
    <property type="gene ID" value="GQ55_8G225100"/>
</dbReference>
<dbReference type="Gene3D" id="3.40.50.300">
    <property type="entry name" value="P-loop containing nucleotide triphosphate hydrolases"/>
    <property type="match status" value="1"/>
</dbReference>
<dbReference type="InterPro" id="IPR027417">
    <property type="entry name" value="P-loop_NTPase"/>
</dbReference>
<dbReference type="STRING" id="1504633.A0A2T7CQ65"/>
<dbReference type="GO" id="GO:0042742">
    <property type="term" value="P:defense response to bacterium"/>
    <property type="evidence" value="ECO:0007669"/>
    <property type="project" value="UniProtKB-ARBA"/>
</dbReference>
<keyword evidence="2" id="KW-0433">Leucine-rich repeat</keyword>